<feature type="non-terminal residue" evidence="3">
    <location>
        <position position="1"/>
    </location>
</feature>
<keyword evidence="4" id="KW-1185">Reference proteome</keyword>
<protein>
    <submittedName>
        <fullName evidence="3">21089_t:CDS:1</fullName>
    </submittedName>
</protein>
<organism evidence="3 4">
    <name type="scientific">Cetraspora pellucida</name>
    <dbReference type="NCBI Taxonomy" id="1433469"/>
    <lineage>
        <taxon>Eukaryota</taxon>
        <taxon>Fungi</taxon>
        <taxon>Fungi incertae sedis</taxon>
        <taxon>Mucoromycota</taxon>
        <taxon>Glomeromycotina</taxon>
        <taxon>Glomeromycetes</taxon>
        <taxon>Diversisporales</taxon>
        <taxon>Gigasporaceae</taxon>
        <taxon>Cetraspora</taxon>
    </lineage>
</organism>
<feature type="compositionally biased region" description="Basic and acidic residues" evidence="2">
    <location>
        <begin position="60"/>
        <end position="69"/>
    </location>
</feature>
<evidence type="ECO:0000313" key="3">
    <source>
        <dbReference type="EMBL" id="CAG8724585.1"/>
    </source>
</evidence>
<gene>
    <name evidence="3" type="ORF">CPELLU_LOCUS13095</name>
</gene>
<dbReference type="AlphaFoldDB" id="A0A9N9I829"/>
<dbReference type="EMBL" id="CAJVQA010013481">
    <property type="protein sequence ID" value="CAG8724585.1"/>
    <property type="molecule type" value="Genomic_DNA"/>
</dbReference>
<evidence type="ECO:0000313" key="4">
    <source>
        <dbReference type="Proteomes" id="UP000789759"/>
    </source>
</evidence>
<accession>A0A9N9I829</accession>
<sequence>MDENNENNENARNIIIEIDLENPSPILQPTPITDLLSFEDIIDEPFQNSTTTSWQPTTNKTHETREGHRSQSITCDSCASYTKKINMYKQQLDSMEQEAINRREKLANSYNELRKVLNLKKELIEKYSANDESSRSLNSGYFSKPANNIYSYGYSDAGP</sequence>
<dbReference type="OrthoDB" id="2366310at2759"/>
<evidence type="ECO:0000256" key="2">
    <source>
        <dbReference type="SAM" id="MobiDB-lite"/>
    </source>
</evidence>
<feature type="non-terminal residue" evidence="3">
    <location>
        <position position="159"/>
    </location>
</feature>
<keyword evidence="1" id="KW-0175">Coiled coil</keyword>
<feature type="compositionally biased region" description="Polar residues" evidence="2">
    <location>
        <begin position="48"/>
        <end position="59"/>
    </location>
</feature>
<evidence type="ECO:0000256" key="1">
    <source>
        <dbReference type="SAM" id="Coils"/>
    </source>
</evidence>
<feature type="coiled-coil region" evidence="1">
    <location>
        <begin position="78"/>
        <end position="130"/>
    </location>
</feature>
<comment type="caution">
    <text evidence="3">The sequence shown here is derived from an EMBL/GenBank/DDBJ whole genome shotgun (WGS) entry which is preliminary data.</text>
</comment>
<feature type="region of interest" description="Disordered" evidence="2">
    <location>
        <begin position="48"/>
        <end position="70"/>
    </location>
</feature>
<reference evidence="3" key="1">
    <citation type="submission" date="2021-06" db="EMBL/GenBank/DDBJ databases">
        <authorList>
            <person name="Kallberg Y."/>
            <person name="Tangrot J."/>
            <person name="Rosling A."/>
        </authorList>
    </citation>
    <scope>NUCLEOTIDE SEQUENCE</scope>
    <source>
        <strain evidence="3">FL966</strain>
    </source>
</reference>
<dbReference type="Proteomes" id="UP000789759">
    <property type="component" value="Unassembled WGS sequence"/>
</dbReference>
<name>A0A9N9I829_9GLOM</name>
<proteinExistence type="predicted"/>